<dbReference type="RefSeq" id="WP_122909166.1">
    <property type="nucleotide sequence ID" value="NZ_CBCSBE010000003.1"/>
</dbReference>
<name>A0A3M8CEV3_9BACL</name>
<dbReference type="InterPro" id="IPR050980">
    <property type="entry name" value="2C_sensor_his_kinase"/>
</dbReference>
<keyword evidence="9" id="KW-0472">Membrane</keyword>
<dbReference type="Gene3D" id="3.30.565.10">
    <property type="entry name" value="Histidine kinase-like ATPase, C-terminal domain"/>
    <property type="match status" value="1"/>
</dbReference>
<dbReference type="PANTHER" id="PTHR44936:SF9">
    <property type="entry name" value="SENSOR PROTEIN CREC"/>
    <property type="match status" value="1"/>
</dbReference>
<dbReference type="SUPFAM" id="SSF55874">
    <property type="entry name" value="ATPase domain of HSP90 chaperone/DNA topoisomerase II/histidine kinase"/>
    <property type="match status" value="1"/>
</dbReference>
<dbReference type="GO" id="GO:0000160">
    <property type="term" value="P:phosphorelay signal transduction system"/>
    <property type="evidence" value="ECO:0007669"/>
    <property type="project" value="UniProtKB-KW"/>
</dbReference>
<dbReference type="InterPro" id="IPR005467">
    <property type="entry name" value="His_kinase_dom"/>
</dbReference>
<dbReference type="Pfam" id="PF02518">
    <property type="entry name" value="HATPase_c"/>
    <property type="match status" value="1"/>
</dbReference>
<evidence type="ECO:0000256" key="5">
    <source>
        <dbReference type="ARBA" id="ARBA00022741"/>
    </source>
</evidence>
<dbReference type="PROSITE" id="PS50109">
    <property type="entry name" value="HIS_KIN"/>
    <property type="match status" value="1"/>
</dbReference>
<evidence type="ECO:0000256" key="8">
    <source>
        <dbReference type="ARBA" id="ARBA00023012"/>
    </source>
</evidence>
<dbReference type="Proteomes" id="UP000282028">
    <property type="component" value="Unassembled WGS sequence"/>
</dbReference>
<feature type="transmembrane region" description="Helical" evidence="9">
    <location>
        <begin position="141"/>
        <end position="168"/>
    </location>
</feature>
<evidence type="ECO:0000256" key="2">
    <source>
        <dbReference type="ARBA" id="ARBA00012438"/>
    </source>
</evidence>
<evidence type="ECO:0000256" key="6">
    <source>
        <dbReference type="ARBA" id="ARBA00022777"/>
    </source>
</evidence>
<feature type="transmembrane region" description="Helical" evidence="9">
    <location>
        <begin position="85"/>
        <end position="105"/>
    </location>
</feature>
<feature type="transmembrane region" description="Helical" evidence="9">
    <location>
        <begin position="53"/>
        <end position="73"/>
    </location>
</feature>
<keyword evidence="5" id="KW-0547">Nucleotide-binding</keyword>
<feature type="domain" description="Histidine kinase" evidence="10">
    <location>
        <begin position="259"/>
        <end position="423"/>
    </location>
</feature>
<dbReference type="EMBL" id="RHHR01000015">
    <property type="protein sequence ID" value="RNB74306.1"/>
    <property type="molecule type" value="Genomic_DNA"/>
</dbReference>
<gene>
    <name evidence="11" type="ORF">EDM52_11755</name>
</gene>
<dbReference type="SMART" id="SM00387">
    <property type="entry name" value="HATPase_c"/>
    <property type="match status" value="1"/>
</dbReference>
<evidence type="ECO:0000256" key="9">
    <source>
        <dbReference type="SAM" id="Phobius"/>
    </source>
</evidence>
<dbReference type="InterPro" id="IPR003594">
    <property type="entry name" value="HATPase_dom"/>
</dbReference>
<keyword evidence="8" id="KW-0902">Two-component regulatory system</keyword>
<dbReference type="AlphaFoldDB" id="A0A3M8CEV3"/>
<comment type="catalytic activity">
    <reaction evidence="1">
        <text>ATP + protein L-histidine = ADP + protein N-phospho-L-histidine.</text>
        <dbReference type="EC" id="2.7.13.3"/>
    </reaction>
</comment>
<dbReference type="PANTHER" id="PTHR44936">
    <property type="entry name" value="SENSOR PROTEIN CREC"/>
    <property type="match status" value="1"/>
</dbReference>
<dbReference type="EC" id="2.7.13.3" evidence="2"/>
<keyword evidence="6 11" id="KW-0418">Kinase</keyword>
<evidence type="ECO:0000313" key="12">
    <source>
        <dbReference type="Proteomes" id="UP000282028"/>
    </source>
</evidence>
<evidence type="ECO:0000259" key="10">
    <source>
        <dbReference type="PROSITE" id="PS50109"/>
    </source>
</evidence>
<keyword evidence="9" id="KW-0812">Transmembrane</keyword>
<organism evidence="11 12">
    <name type="scientific">Brevibacillus invocatus</name>
    <dbReference type="NCBI Taxonomy" id="173959"/>
    <lineage>
        <taxon>Bacteria</taxon>
        <taxon>Bacillati</taxon>
        <taxon>Bacillota</taxon>
        <taxon>Bacilli</taxon>
        <taxon>Bacillales</taxon>
        <taxon>Paenibacillaceae</taxon>
        <taxon>Brevibacillus</taxon>
    </lineage>
</organism>
<keyword evidence="12" id="KW-1185">Reference proteome</keyword>
<dbReference type="PRINTS" id="PR00344">
    <property type="entry name" value="BCTRLSENSOR"/>
</dbReference>
<dbReference type="InterPro" id="IPR036890">
    <property type="entry name" value="HATPase_C_sf"/>
</dbReference>
<dbReference type="GO" id="GO:0005524">
    <property type="term" value="F:ATP binding"/>
    <property type="evidence" value="ECO:0007669"/>
    <property type="project" value="UniProtKB-KW"/>
</dbReference>
<dbReference type="OrthoDB" id="1674512at2"/>
<keyword evidence="7" id="KW-0067">ATP-binding</keyword>
<keyword evidence="9" id="KW-1133">Transmembrane helix</keyword>
<evidence type="ECO:0000256" key="4">
    <source>
        <dbReference type="ARBA" id="ARBA00022679"/>
    </source>
</evidence>
<dbReference type="GO" id="GO:0004673">
    <property type="term" value="F:protein histidine kinase activity"/>
    <property type="evidence" value="ECO:0007669"/>
    <property type="project" value="UniProtKB-EC"/>
</dbReference>
<keyword evidence="3" id="KW-0597">Phosphoprotein</keyword>
<comment type="caution">
    <text evidence="11">The sequence shown here is derived from an EMBL/GenBank/DDBJ whole genome shotgun (WGS) entry which is preliminary data.</text>
</comment>
<evidence type="ECO:0000313" key="11">
    <source>
        <dbReference type="EMBL" id="RNB74306.1"/>
    </source>
</evidence>
<proteinExistence type="predicted"/>
<evidence type="ECO:0000256" key="3">
    <source>
        <dbReference type="ARBA" id="ARBA00022553"/>
    </source>
</evidence>
<evidence type="ECO:0000256" key="1">
    <source>
        <dbReference type="ARBA" id="ARBA00000085"/>
    </source>
</evidence>
<sequence>MRFRESISILFIMLIAVPVAGELKFHPFQDDFRVSFGTTAFFFFLLWLRPSLLAGMLTGAVVVLFRCMLDWINMDEFVWNYSLQMHMPAFFFYATFASLFSLFRVNDLHHRPLWVGLLGTIAEIGANMVELSFRAPNWAHVIQLSFIGPIAVIALIRSFFVLSFFNMIKLRQAIWKKEEERHRNERVLMLVSNLYEESIHLQKTLSQVEDITRDCYELYREMKDQPQQGDSERYARQMLMIAGQVHEVKKDNQRIYAGLSKLISDENVRDYMPLGELISIIVRAQEKYAKMLDKDIRFEVNVDAPYLACHIYTTLSLVNNLVANAVEAIEDRGMVSIVATIDESKEWVQFSVADDGPGISVKDKELLFMPGYTTKYDVSGKPSTGIGLCYVKEVMDNLHGHIEISEQAEKFATVFTIRLPNASIVQKR</sequence>
<reference evidence="11 12" key="1">
    <citation type="submission" date="2018-10" db="EMBL/GenBank/DDBJ databases">
        <title>Phylogenomics of Brevibacillus.</title>
        <authorList>
            <person name="Dunlap C."/>
        </authorList>
    </citation>
    <scope>NUCLEOTIDE SEQUENCE [LARGE SCALE GENOMIC DNA]</scope>
    <source>
        <strain evidence="11 12">JCM 12215</strain>
    </source>
</reference>
<evidence type="ECO:0000256" key="7">
    <source>
        <dbReference type="ARBA" id="ARBA00022840"/>
    </source>
</evidence>
<accession>A0A3M8CEV3</accession>
<keyword evidence="4" id="KW-0808">Transferase</keyword>
<protein>
    <recommendedName>
        <fullName evidence="2">histidine kinase</fullName>
        <ecNumber evidence="2">2.7.13.3</ecNumber>
    </recommendedName>
</protein>
<dbReference type="InterPro" id="IPR004358">
    <property type="entry name" value="Sig_transdc_His_kin-like_C"/>
</dbReference>